<evidence type="ECO:0000313" key="2">
    <source>
        <dbReference type="Proteomes" id="UP000235598"/>
    </source>
</evidence>
<dbReference type="AlphaFoldDB" id="A0A2N6VIL1"/>
<dbReference type="EMBL" id="PNHK01000533">
    <property type="protein sequence ID" value="PMD01472.1"/>
    <property type="molecule type" value="Genomic_DNA"/>
</dbReference>
<sequence>MRNTWWITRPKRSLAPVQGALIALAGAAEGIPWTNKNKGEIEQKYERRLELQSLKREGERRDQ</sequence>
<keyword evidence="1" id="KW-0540">Nuclease</keyword>
<evidence type="ECO:0000313" key="1">
    <source>
        <dbReference type="EMBL" id="PMD01472.1"/>
    </source>
</evidence>
<protein>
    <submittedName>
        <fullName evidence="1">Restriction endonuclease</fullName>
    </submittedName>
</protein>
<dbReference type="GO" id="GO:0004519">
    <property type="term" value="F:endonuclease activity"/>
    <property type="evidence" value="ECO:0007669"/>
    <property type="project" value="UniProtKB-KW"/>
</dbReference>
<gene>
    <name evidence="1" type="ORF">CJ199_14900</name>
</gene>
<name>A0A2N6VIL1_9MICO</name>
<comment type="caution">
    <text evidence="1">The sequence shown here is derived from an EMBL/GenBank/DDBJ whole genome shotgun (WGS) entry which is preliminary data.</text>
</comment>
<reference evidence="1 2" key="1">
    <citation type="submission" date="2017-09" db="EMBL/GenBank/DDBJ databases">
        <title>Bacterial strain isolated from the female urinary microbiota.</title>
        <authorList>
            <person name="Thomas-White K."/>
            <person name="Kumar N."/>
            <person name="Forster S."/>
            <person name="Putonti C."/>
            <person name="Lawley T."/>
            <person name="Wolfe A.J."/>
        </authorList>
    </citation>
    <scope>NUCLEOTIDE SEQUENCE [LARGE SCALE GENOMIC DNA]</scope>
    <source>
        <strain evidence="1 2">UMB1301</strain>
    </source>
</reference>
<keyword evidence="1" id="KW-0255">Endonuclease</keyword>
<keyword evidence="1" id="KW-0378">Hydrolase</keyword>
<accession>A0A2N6VIL1</accession>
<proteinExistence type="predicted"/>
<dbReference type="RefSeq" id="WP_219722446.1">
    <property type="nucleotide sequence ID" value="NZ_PNHK01000533.1"/>
</dbReference>
<feature type="non-terminal residue" evidence="1">
    <location>
        <position position="63"/>
    </location>
</feature>
<dbReference type="Proteomes" id="UP000235598">
    <property type="component" value="Unassembled WGS sequence"/>
</dbReference>
<organism evidence="1 2">
    <name type="scientific">Brevibacterium paucivorans</name>
    <dbReference type="NCBI Taxonomy" id="170994"/>
    <lineage>
        <taxon>Bacteria</taxon>
        <taxon>Bacillati</taxon>
        <taxon>Actinomycetota</taxon>
        <taxon>Actinomycetes</taxon>
        <taxon>Micrococcales</taxon>
        <taxon>Brevibacteriaceae</taxon>
        <taxon>Brevibacterium</taxon>
    </lineage>
</organism>